<dbReference type="InterPro" id="IPR011249">
    <property type="entry name" value="Metalloenz_LuxS/M16"/>
</dbReference>
<dbReference type="InterPro" id="IPR007863">
    <property type="entry name" value="Peptidase_M16_C"/>
</dbReference>
<dbReference type="InterPro" id="IPR011765">
    <property type="entry name" value="Pept_M16_N"/>
</dbReference>
<proteinExistence type="predicted"/>
<dbReference type="PANTHER" id="PTHR11851:SF134">
    <property type="entry name" value="ZINC-DEPENDENT PROTEASE"/>
    <property type="match status" value="1"/>
</dbReference>
<dbReference type="NCBIfam" id="NF047421">
    <property type="entry name" value="YfmH_fam"/>
    <property type="match status" value="1"/>
</dbReference>
<dbReference type="Pfam" id="PF05193">
    <property type="entry name" value="Peptidase_M16_C"/>
    <property type="match status" value="1"/>
</dbReference>
<dbReference type="AlphaFoldDB" id="G5K0M4"/>
<gene>
    <name evidence="3" type="ORF">STRIC_0150</name>
</gene>
<comment type="caution">
    <text evidence="3">The sequence shown here is derived from an EMBL/GenBank/DDBJ whole genome shotgun (WGS) entry which is preliminary data.</text>
</comment>
<name>G5K0M4_9STRE</name>
<dbReference type="InterPro" id="IPR050361">
    <property type="entry name" value="MPP/UQCRC_Complex"/>
</dbReference>
<dbReference type="SUPFAM" id="SSF63411">
    <property type="entry name" value="LuxS/MPP-like metallohydrolase"/>
    <property type="match status" value="2"/>
</dbReference>
<reference evidence="3 4" key="1">
    <citation type="journal article" date="2014" name="Int. J. Syst. Evol. Microbiol.">
        <title>Phylogenomics and the dynamic genome evolution of the genus Streptococcus.</title>
        <authorList>
            <consortium name="The Broad Institute Genome Sequencing Platform"/>
            <person name="Richards V.P."/>
            <person name="Palmer S.R."/>
            <person name="Pavinski Bitar P.D."/>
            <person name="Qin X."/>
            <person name="Weinstock G.M."/>
            <person name="Highlander S.K."/>
            <person name="Town C.D."/>
            <person name="Burne R.A."/>
            <person name="Stanhope M.J."/>
        </authorList>
    </citation>
    <scope>NUCLEOTIDE SEQUENCE [LARGE SCALE GENOMIC DNA]</scope>
    <source>
        <strain evidence="3 4">707-05</strain>
    </source>
</reference>
<organism evidence="3 4">
    <name type="scientific">Streptococcus ictaluri 707-05</name>
    <dbReference type="NCBI Taxonomy" id="764299"/>
    <lineage>
        <taxon>Bacteria</taxon>
        <taxon>Bacillati</taxon>
        <taxon>Bacillota</taxon>
        <taxon>Bacilli</taxon>
        <taxon>Lactobacillales</taxon>
        <taxon>Streptococcaceae</taxon>
        <taxon>Streptococcus</taxon>
    </lineage>
</organism>
<dbReference type="RefSeq" id="WP_008087684.1">
    <property type="nucleotide sequence ID" value="NZ_AEUX02000003.1"/>
</dbReference>
<accession>G5K0M4</accession>
<dbReference type="OrthoDB" id="9811314at2"/>
<dbReference type="Pfam" id="PF00675">
    <property type="entry name" value="Peptidase_M16"/>
    <property type="match status" value="1"/>
</dbReference>
<dbReference type="PANTHER" id="PTHR11851">
    <property type="entry name" value="METALLOPROTEASE"/>
    <property type="match status" value="1"/>
</dbReference>
<dbReference type="Gene3D" id="3.30.830.10">
    <property type="entry name" value="Metalloenzyme, LuxS/M16 peptidase-like"/>
    <property type="match status" value="2"/>
</dbReference>
<feature type="domain" description="Peptidase M16 N-terminal" evidence="1">
    <location>
        <begin position="64"/>
        <end position="177"/>
    </location>
</feature>
<dbReference type="EC" id="3.4.24.-" evidence="3"/>
<evidence type="ECO:0000313" key="4">
    <source>
        <dbReference type="Proteomes" id="UP000003330"/>
    </source>
</evidence>
<dbReference type="EMBL" id="AEUX02000003">
    <property type="protein sequence ID" value="EHI70511.1"/>
    <property type="molecule type" value="Genomic_DNA"/>
</dbReference>
<dbReference type="Proteomes" id="UP000003330">
    <property type="component" value="Unassembled WGS sequence"/>
</dbReference>
<evidence type="ECO:0000259" key="1">
    <source>
        <dbReference type="Pfam" id="PF00675"/>
    </source>
</evidence>
<feature type="domain" description="Peptidase M16 C-terminal" evidence="2">
    <location>
        <begin position="184"/>
        <end position="358"/>
    </location>
</feature>
<keyword evidence="3" id="KW-0378">Hydrolase</keyword>
<dbReference type="GO" id="GO:0016787">
    <property type="term" value="F:hydrolase activity"/>
    <property type="evidence" value="ECO:0007669"/>
    <property type="project" value="UniProtKB-KW"/>
</dbReference>
<keyword evidence="4" id="KW-1185">Reference proteome</keyword>
<protein>
    <submittedName>
        <fullName evidence="3">Peptidase, M16 family</fullName>
        <ecNumber evidence="3">3.4.24.-</ecNumber>
    </submittedName>
</protein>
<dbReference type="GO" id="GO:0046872">
    <property type="term" value="F:metal ion binding"/>
    <property type="evidence" value="ECO:0007669"/>
    <property type="project" value="InterPro"/>
</dbReference>
<dbReference type="STRING" id="764299.STRIC_0150"/>
<dbReference type="eggNOG" id="COG0612">
    <property type="taxonomic scope" value="Bacteria"/>
</dbReference>
<sequence>MTKLIKKEFSQIGEELYYGQLDNGLQLYIIKKTHYCEKTAMFTVNYGSIDNNFTVDGKKIVAPEGIAHFLEHKLFEDENGEDSANKFTELGAETNAFTTFDKTSYFFSTAREWEKSLELLQEFVLTPNFTEESVNREKSIIAQEIDMYQDDADYQAYSGILRNLFPHTSLASDIAGTKESIQEITSHVLKKSHNYFYRPFNMSLLMIGDMDVDTVFTAVKTYQSQLNPRKKMAIQVAPLVYHPVVKSSSIDMDVSTSKLVVGFRGKLLSEDYSLLTCRLALRLLLSMLFGWTSETYHEWYEEGKIDDSFDLEIEIQEQFQFILISLDTNQPIAMSNLIRKKLELFPKSNDISTEHLLLLKKEMYGDFVQSLDSIEQLTSQFNLYLSSHETYFDIPAILEKLTLEYILIIGKAFFKTVEVSDFTVFPK</sequence>
<evidence type="ECO:0000313" key="3">
    <source>
        <dbReference type="EMBL" id="EHI70511.1"/>
    </source>
</evidence>
<evidence type="ECO:0000259" key="2">
    <source>
        <dbReference type="Pfam" id="PF05193"/>
    </source>
</evidence>